<dbReference type="PANTHER" id="PTHR12299">
    <property type="entry name" value="HYALURONIC ACID-BINDING PROTEIN 4"/>
    <property type="match status" value="1"/>
</dbReference>
<sequence length="517" mass="56880">MARLENVFALLGDGDGDDDVSALLERVAAVKAEPPPPEKKKKKDKQQQHQKQPVEKEESDWGLDDAVSMKAKPIVLPDYVTRRDIVVRKNEPEGRERRQGRGSERSEPGGKGYQRNFGGSDGYKRNNGGRNGNQRKNGGLDGYQDDNGGGSVYRGNNGGDNDFQRNDGAESGNAVGDDWQEQGRGHGGGGRGRGRGRGRGGGGGFNQSKEFGSESQLDVNNYQIEKQGHDGNDNDGWEQKEFQGKESGNETKYDVRPRNVNRGRGGDGRGYGRGNRGFGGQEGRFYDRQDGRNNRRGGDSRRGEVSNESESKENVTGDIENAVKVDDYSGGAEWDVPVTTEGTTGAVHEHEKLEAQADSEKKAKDTDENEEEKEMTLEEYEKVLLEKRKALEALRKTEGRKVTLDKDLESMQLVERKKDDSLFIKLKSEKEKLKKKGSLEKDDKVRKSMSINEFLKPAEGELHVAGRGRGGRGRGHGGRGESRGEFLGRRRQVEAGPAPSFEDPNQFPVLGGAAVAS</sequence>
<evidence type="ECO:0000313" key="5">
    <source>
        <dbReference type="Proteomes" id="UP000811609"/>
    </source>
</evidence>
<evidence type="ECO:0000256" key="1">
    <source>
        <dbReference type="SAM" id="MobiDB-lite"/>
    </source>
</evidence>
<feature type="compositionally biased region" description="Low complexity" evidence="1">
    <location>
        <begin position="125"/>
        <end position="137"/>
    </location>
</feature>
<keyword evidence="5" id="KW-1185">Reference proteome</keyword>
<reference evidence="3" key="1">
    <citation type="submission" date="2020-12" db="EMBL/GenBank/DDBJ databases">
        <title>WGS assembly of Carya illinoinensis cv. Pawnee.</title>
        <authorList>
            <person name="Platts A."/>
            <person name="Shu S."/>
            <person name="Wright S."/>
            <person name="Barry K."/>
            <person name="Edger P."/>
            <person name="Pires J.C."/>
            <person name="Schmutz J."/>
        </authorList>
    </citation>
    <scope>NUCLEOTIDE SEQUENCE</scope>
    <source>
        <tissue evidence="3">Leaf</tissue>
    </source>
</reference>
<gene>
    <name evidence="3" type="ORF">CIPAW_14G041200</name>
    <name evidence="4" type="ORF">I3842_14G043600</name>
</gene>
<feature type="compositionally biased region" description="Basic and acidic residues" evidence="1">
    <location>
        <begin position="80"/>
        <end position="108"/>
    </location>
</feature>
<dbReference type="InterPro" id="IPR039764">
    <property type="entry name" value="HABP4/SERBP1-like"/>
</dbReference>
<feature type="compositionally biased region" description="Basic and acidic residues" evidence="1">
    <location>
        <begin position="478"/>
        <end position="493"/>
    </location>
</feature>
<feature type="region of interest" description="Disordered" evidence="1">
    <location>
        <begin position="28"/>
        <end position="377"/>
    </location>
</feature>
<dbReference type="Proteomes" id="UP000811609">
    <property type="component" value="Chromosome 14"/>
</dbReference>
<evidence type="ECO:0000313" key="3">
    <source>
        <dbReference type="EMBL" id="KAG6628852.1"/>
    </source>
</evidence>
<dbReference type="GO" id="GO:0005634">
    <property type="term" value="C:nucleus"/>
    <property type="evidence" value="ECO:0007669"/>
    <property type="project" value="TreeGrafter"/>
</dbReference>
<proteinExistence type="predicted"/>
<dbReference type="PANTHER" id="PTHR12299:SF62">
    <property type="entry name" value="ASPARTATE, GLYCINE, LYSINE AND SERINE-RICH PROTEIN-LIKE"/>
    <property type="match status" value="1"/>
</dbReference>
<evidence type="ECO:0000259" key="2">
    <source>
        <dbReference type="SMART" id="SM01233"/>
    </source>
</evidence>
<evidence type="ECO:0000313" key="4">
    <source>
        <dbReference type="EMBL" id="KAG6677780.1"/>
    </source>
</evidence>
<feature type="domain" description="Hyaluronan/mRNA-binding protein" evidence="2">
    <location>
        <begin position="282"/>
        <end position="403"/>
    </location>
</feature>
<accession>A0A8T1NG98</accession>
<dbReference type="SMART" id="SM01233">
    <property type="entry name" value="HABP4_PAI-RBP1"/>
    <property type="match status" value="1"/>
</dbReference>
<protein>
    <recommendedName>
        <fullName evidence="2">Hyaluronan/mRNA-binding protein domain-containing protein</fullName>
    </recommendedName>
</protein>
<dbReference type="GO" id="GO:0005737">
    <property type="term" value="C:cytoplasm"/>
    <property type="evidence" value="ECO:0007669"/>
    <property type="project" value="TreeGrafter"/>
</dbReference>
<dbReference type="EMBL" id="CM031838">
    <property type="protein sequence ID" value="KAG6677780.1"/>
    <property type="molecule type" value="Genomic_DNA"/>
</dbReference>
<feature type="compositionally biased region" description="Gly residues" evidence="1">
    <location>
        <begin position="268"/>
        <end position="282"/>
    </location>
</feature>
<reference evidence="4" key="2">
    <citation type="submission" date="2021-01" db="EMBL/GenBank/DDBJ databases">
        <authorList>
            <person name="Lovell J.T."/>
            <person name="Bentley N."/>
            <person name="Bhattarai G."/>
            <person name="Jenkins J.W."/>
            <person name="Sreedasyam A."/>
            <person name="Alarcon Y."/>
            <person name="Bock C."/>
            <person name="Boston L."/>
            <person name="Carlson J."/>
            <person name="Cervantes K."/>
            <person name="Clermont K."/>
            <person name="Krom N."/>
            <person name="Kubenka K."/>
            <person name="Mamidi S."/>
            <person name="Mattison C."/>
            <person name="Monteros M."/>
            <person name="Pisani C."/>
            <person name="Plott C."/>
            <person name="Rajasekar S."/>
            <person name="Rhein H.S."/>
            <person name="Rohla C."/>
            <person name="Song M."/>
            <person name="Hilaire R.S."/>
            <person name="Shu S."/>
            <person name="Wells L."/>
            <person name="Wang X."/>
            <person name="Webber J."/>
            <person name="Heerema R.J."/>
            <person name="Klein P."/>
            <person name="Conner P."/>
            <person name="Grauke L."/>
            <person name="Grimwood J."/>
            <person name="Schmutz J."/>
            <person name="Randall J.J."/>
        </authorList>
    </citation>
    <scope>NUCLEOTIDE SEQUENCE</scope>
    <source>
        <tissue evidence="4">Leaf</tissue>
    </source>
</reference>
<feature type="compositionally biased region" description="Basic and acidic residues" evidence="1">
    <location>
        <begin position="284"/>
        <end position="327"/>
    </location>
</feature>
<dbReference type="InterPro" id="IPR006861">
    <property type="entry name" value="HABP4_PAIRBP1-bd"/>
</dbReference>
<dbReference type="AlphaFoldDB" id="A0A8T1NG98"/>
<organism evidence="3 5">
    <name type="scientific">Carya illinoinensis</name>
    <name type="common">Pecan</name>
    <dbReference type="NCBI Taxonomy" id="32201"/>
    <lineage>
        <taxon>Eukaryota</taxon>
        <taxon>Viridiplantae</taxon>
        <taxon>Streptophyta</taxon>
        <taxon>Embryophyta</taxon>
        <taxon>Tracheophyta</taxon>
        <taxon>Spermatophyta</taxon>
        <taxon>Magnoliopsida</taxon>
        <taxon>eudicotyledons</taxon>
        <taxon>Gunneridae</taxon>
        <taxon>Pentapetalae</taxon>
        <taxon>rosids</taxon>
        <taxon>fabids</taxon>
        <taxon>Fagales</taxon>
        <taxon>Juglandaceae</taxon>
        <taxon>Carya</taxon>
    </lineage>
</organism>
<feature type="region of interest" description="Disordered" evidence="1">
    <location>
        <begin position="458"/>
        <end position="517"/>
    </location>
</feature>
<dbReference type="Proteomes" id="UP000811246">
    <property type="component" value="Chromosome 14"/>
</dbReference>
<feature type="compositionally biased region" description="Basic and acidic residues" evidence="1">
    <location>
        <begin position="347"/>
        <end position="366"/>
    </location>
</feature>
<feature type="compositionally biased region" description="Basic and acidic residues" evidence="1">
    <location>
        <begin position="226"/>
        <end position="257"/>
    </location>
</feature>
<name>A0A8T1NG98_CARIL</name>
<feature type="compositionally biased region" description="Gly residues" evidence="1">
    <location>
        <begin position="147"/>
        <end position="158"/>
    </location>
</feature>
<dbReference type="GO" id="GO:0003723">
    <property type="term" value="F:RNA binding"/>
    <property type="evidence" value="ECO:0007669"/>
    <property type="project" value="InterPro"/>
</dbReference>
<feature type="compositionally biased region" description="Polar residues" evidence="1">
    <location>
        <begin position="206"/>
        <end position="224"/>
    </location>
</feature>
<comment type="caution">
    <text evidence="3">The sequence shown here is derived from an EMBL/GenBank/DDBJ whole genome shotgun (WGS) entry which is preliminary data.</text>
</comment>
<dbReference type="EMBL" id="CM031822">
    <property type="protein sequence ID" value="KAG6628852.1"/>
    <property type="molecule type" value="Genomic_DNA"/>
</dbReference>